<dbReference type="Proteomes" id="UP001500339">
    <property type="component" value="Unassembled WGS sequence"/>
</dbReference>
<dbReference type="PANTHER" id="PTHR33744">
    <property type="entry name" value="CARBOHYDRATE DIACID REGULATOR"/>
    <property type="match status" value="1"/>
</dbReference>
<dbReference type="InterPro" id="IPR051448">
    <property type="entry name" value="CdaR-like_regulators"/>
</dbReference>
<dbReference type="Pfam" id="PF13556">
    <property type="entry name" value="HTH_30"/>
    <property type="match status" value="1"/>
</dbReference>
<gene>
    <name evidence="5" type="ORF">GCM10008905_29990</name>
</gene>
<dbReference type="InterPro" id="IPR025736">
    <property type="entry name" value="PucR_C-HTH_dom"/>
</dbReference>
<dbReference type="RefSeq" id="WP_343770964.1">
    <property type="nucleotide sequence ID" value="NZ_BAAACF010000006.1"/>
</dbReference>
<evidence type="ECO:0000256" key="1">
    <source>
        <dbReference type="ARBA" id="ARBA00006754"/>
    </source>
</evidence>
<evidence type="ECO:0000259" key="3">
    <source>
        <dbReference type="Pfam" id="PF13556"/>
    </source>
</evidence>
<comment type="caution">
    <text evidence="5">The sequence shown here is derived from an EMBL/GenBank/DDBJ whole genome shotgun (WGS) entry which is preliminary data.</text>
</comment>
<sequence>MDVKDFVVSLKEKGFELLSGINGLEKPLTSINMMENPDTLKWIKSGEFLLTTGYFMKDDEELQLNFIRELSKIGAAGIGIKKNRYILELSDRVLEEAKALSLPIIEIPYEFSLSDVSSMFYKELYERQSKKLRRSFDIHEQFMNIVINGGGIKELTEELGDIINNPVLITDEHGKIISNKNFLNHEYYIKDLFINVNNEYMLKNDFINEYCNNDEFPKEAIKYTDEINGEEVSFRIKPIVSDKEVYGYIIVAETNRKMIELDYIAVERALIIIMLERMKQKAIDEAKHFMRRDFFDELIEGKIRSENEIESLGNMYGLNSLYNYSCMIIEISDANNIPNVYLEISIMRQMREETIKMIEDKSSKKNIKTISIIRGAYIITFIPTKISEDSKESREFTVEFGKVIKEEFLKRYNGYNIRIGIGKAYKIINISKSFKEAMEANKIIKKMKNREVVVHFDDFVIYHLLNSSGNTEALKDFYNNSIKKLVEYDIENNTNLVETLEKYFICKGNMSEAAKALYIHRNTLLYRLDKIKEILNTNLENGEENLELQLGIHIMRLLSFDNKEPV</sequence>
<dbReference type="EMBL" id="BAAACF010000006">
    <property type="protein sequence ID" value="GAA0729666.1"/>
    <property type="molecule type" value="Genomic_DNA"/>
</dbReference>
<dbReference type="PANTHER" id="PTHR33744:SF1">
    <property type="entry name" value="DNA-BINDING TRANSCRIPTIONAL ACTIVATOR ADER"/>
    <property type="match status" value="1"/>
</dbReference>
<protein>
    <submittedName>
        <fullName evidence="5">PucR family transcriptional regulator</fullName>
    </submittedName>
</protein>
<dbReference type="Pfam" id="PF07905">
    <property type="entry name" value="PucR"/>
    <property type="match status" value="1"/>
</dbReference>
<proteinExistence type="inferred from homology"/>
<dbReference type="InterPro" id="IPR041522">
    <property type="entry name" value="CdaR_GGDEF"/>
</dbReference>
<dbReference type="InterPro" id="IPR042070">
    <property type="entry name" value="PucR_C-HTH_sf"/>
</dbReference>
<dbReference type="SUPFAM" id="SSF46689">
    <property type="entry name" value="Homeodomain-like"/>
    <property type="match status" value="1"/>
</dbReference>
<evidence type="ECO:0000313" key="6">
    <source>
        <dbReference type="Proteomes" id="UP001500339"/>
    </source>
</evidence>
<evidence type="ECO:0000259" key="4">
    <source>
        <dbReference type="Pfam" id="PF17853"/>
    </source>
</evidence>
<dbReference type="InterPro" id="IPR012914">
    <property type="entry name" value="PucR_dom"/>
</dbReference>
<dbReference type="InterPro" id="IPR029016">
    <property type="entry name" value="GAF-like_dom_sf"/>
</dbReference>
<feature type="domain" description="CdaR GGDEF-like" evidence="4">
    <location>
        <begin position="304"/>
        <end position="440"/>
    </location>
</feature>
<comment type="similarity">
    <text evidence="1">Belongs to the CdaR family.</text>
</comment>
<reference evidence="5 6" key="1">
    <citation type="journal article" date="2019" name="Int. J. Syst. Evol. Microbiol.">
        <title>The Global Catalogue of Microorganisms (GCM) 10K type strain sequencing project: providing services to taxonomists for standard genome sequencing and annotation.</title>
        <authorList>
            <consortium name="The Broad Institute Genomics Platform"/>
            <consortium name="The Broad Institute Genome Sequencing Center for Infectious Disease"/>
            <person name="Wu L."/>
            <person name="Ma J."/>
        </authorList>
    </citation>
    <scope>NUCLEOTIDE SEQUENCE [LARGE SCALE GENOMIC DNA]</scope>
    <source>
        <strain evidence="5 6">JCM 1405</strain>
    </source>
</reference>
<organism evidence="5 6">
    <name type="scientific">Clostridium malenominatum</name>
    <dbReference type="NCBI Taxonomy" id="1539"/>
    <lineage>
        <taxon>Bacteria</taxon>
        <taxon>Bacillati</taxon>
        <taxon>Bacillota</taxon>
        <taxon>Clostridia</taxon>
        <taxon>Eubacteriales</taxon>
        <taxon>Clostridiaceae</taxon>
        <taxon>Clostridium</taxon>
    </lineage>
</organism>
<dbReference type="Pfam" id="PF17853">
    <property type="entry name" value="GGDEF_2"/>
    <property type="match status" value="1"/>
</dbReference>
<name>A0ABN1J5R1_9CLOT</name>
<feature type="domain" description="Purine catabolism PurC-like" evidence="2">
    <location>
        <begin position="14"/>
        <end position="121"/>
    </location>
</feature>
<dbReference type="Gene3D" id="3.30.450.40">
    <property type="match status" value="1"/>
</dbReference>
<accession>A0ABN1J5R1</accession>
<dbReference type="InterPro" id="IPR009057">
    <property type="entry name" value="Homeodomain-like_sf"/>
</dbReference>
<dbReference type="Gene3D" id="1.10.10.2840">
    <property type="entry name" value="PucR C-terminal helix-turn-helix domain"/>
    <property type="match status" value="1"/>
</dbReference>
<evidence type="ECO:0000313" key="5">
    <source>
        <dbReference type="EMBL" id="GAA0729666.1"/>
    </source>
</evidence>
<evidence type="ECO:0000259" key="2">
    <source>
        <dbReference type="Pfam" id="PF07905"/>
    </source>
</evidence>
<keyword evidence="6" id="KW-1185">Reference proteome</keyword>
<feature type="domain" description="PucR C-terminal helix-turn-helix" evidence="3">
    <location>
        <begin position="496"/>
        <end position="553"/>
    </location>
</feature>